<accession>A0A834VPM7</accession>
<evidence type="ECO:0000256" key="1">
    <source>
        <dbReference type="ARBA" id="ARBA00004123"/>
    </source>
</evidence>
<feature type="compositionally biased region" description="Basic residues" evidence="6">
    <location>
        <begin position="1"/>
        <end position="11"/>
    </location>
</feature>
<dbReference type="PANTHER" id="PTHR46481:SF10">
    <property type="entry name" value="ZINC FINGER BED DOMAIN-CONTAINING PROTEIN 39"/>
    <property type="match status" value="1"/>
</dbReference>
<dbReference type="GO" id="GO:0008270">
    <property type="term" value="F:zinc ion binding"/>
    <property type="evidence" value="ECO:0007669"/>
    <property type="project" value="UniProtKB-KW"/>
</dbReference>
<dbReference type="EMBL" id="NRDI02000017">
    <property type="protein sequence ID" value="KAI1510416.1"/>
    <property type="molecule type" value="Genomic_DNA"/>
</dbReference>
<keyword evidence="2" id="KW-0479">Metal-binding</keyword>
<dbReference type="InterPro" id="IPR052035">
    <property type="entry name" value="ZnF_BED_domain_contain"/>
</dbReference>
<evidence type="ECO:0000313" key="10">
    <source>
        <dbReference type="Proteomes" id="UP000249757"/>
    </source>
</evidence>
<gene>
    <name evidence="8" type="ORF">Ptr86124_010862</name>
    <name evidence="7" type="ORF">PtrM4_118670</name>
</gene>
<evidence type="ECO:0000256" key="4">
    <source>
        <dbReference type="ARBA" id="ARBA00022833"/>
    </source>
</evidence>
<sequence length="653" mass="72549">MPPRASKKRARSLNVHTTSTKRLRISATPPPPTTPSQAWERQQLESQPQESLSAPTEGSHAGTGSVATTTETAEDSYIDNGGDNFDGLDWERLGGRYIKPLKQPERTQSWVYAHGYRVAPSVIIDCSKATSSAAAHLAQPIKSHSLCRTGSITTPKRPIGQLSLREAINGGFEISQSTANAMGNFDVQRFRHALVLWLLDNNLPMEIINRASTRELFREVSTEAEGALWRSPRSVATYAMRLFHAIRPQIVDALSSAASKIHISFDGWTTKGEARGFFGIVAHFATASGEIHDLPIALPQLNGAHTGEAIATAIVATLRAYGITSDTLGYFVLDNASNNDTTIAAVAREFGDFNPTQRRLRCGPHTINLIGQALLFGNNKDAYDNAAEHIDDEEAFIAAWRKHGALGTLLSVTTYIKTLQQHALFTECLKASNNNLPAAARVKILRPIKPVVTRWNSYYSALERATYLKGGFDLYIEKHSDAPAWMRSGGLQAADWAVVTEYQRCLEPLKITTKRLEGRGKHHGSSFGAIHEVLPVFEYLLDQLEKLAEPYADVVFDAHEEAPEDHLHINLRNAWVKAEEYYRKLDDSPVYYAATCLHPYYKYYCENSWEHKDGWLRTANAGFQEQRCLPLSFRLARATPTPDLSTIKPIKPV</sequence>
<protein>
    <submittedName>
        <fullName evidence="7">Uncharacterized protein</fullName>
    </submittedName>
</protein>
<evidence type="ECO:0000256" key="3">
    <source>
        <dbReference type="ARBA" id="ARBA00022771"/>
    </source>
</evidence>
<evidence type="ECO:0000313" key="7">
    <source>
        <dbReference type="EMBL" id="KAF7569452.1"/>
    </source>
</evidence>
<name>A0A834VPM7_9PLEO</name>
<reference evidence="7" key="1">
    <citation type="journal article" date="2018" name="BMC Genomics">
        <title>Comparative genomics of the wheat fungal pathogen Pyrenophora tritici-repentis reveals chromosomal variations and genome plasticity.</title>
        <authorList>
            <person name="Moolhuijzen P."/>
            <person name="See P.T."/>
            <person name="Hane J.K."/>
            <person name="Shi G."/>
            <person name="Liu Z."/>
            <person name="Oliver R.P."/>
            <person name="Moffat C.S."/>
        </authorList>
    </citation>
    <scope>NUCLEOTIDE SEQUENCE [LARGE SCALE GENOMIC DNA]</scope>
    <source>
        <strain evidence="7">M4</strain>
    </source>
</reference>
<keyword evidence="10" id="KW-1185">Reference proteome</keyword>
<evidence type="ECO:0000313" key="9">
    <source>
        <dbReference type="Proteomes" id="UP000245464"/>
    </source>
</evidence>
<feature type="region of interest" description="Disordered" evidence="6">
    <location>
        <begin position="1"/>
        <end position="82"/>
    </location>
</feature>
<feature type="compositionally biased region" description="Low complexity" evidence="6">
    <location>
        <begin position="44"/>
        <end position="53"/>
    </location>
</feature>
<dbReference type="Proteomes" id="UP000249757">
    <property type="component" value="Unassembled WGS sequence"/>
</dbReference>
<keyword evidence="4" id="KW-0862">Zinc</keyword>
<dbReference type="AlphaFoldDB" id="A0A834VPM7"/>
<keyword evidence="5" id="KW-0539">Nucleus</keyword>
<evidence type="ECO:0000256" key="6">
    <source>
        <dbReference type="SAM" id="MobiDB-lite"/>
    </source>
</evidence>
<evidence type="ECO:0000313" key="8">
    <source>
        <dbReference type="EMBL" id="KAI1510416.1"/>
    </source>
</evidence>
<evidence type="ECO:0000256" key="2">
    <source>
        <dbReference type="ARBA" id="ARBA00022723"/>
    </source>
</evidence>
<keyword evidence="3" id="KW-0863">Zinc-finger</keyword>
<proteinExistence type="predicted"/>
<evidence type="ECO:0000256" key="5">
    <source>
        <dbReference type="ARBA" id="ARBA00023242"/>
    </source>
</evidence>
<comment type="subcellular location">
    <subcellularLocation>
        <location evidence="1">Nucleus</location>
    </subcellularLocation>
</comment>
<dbReference type="GO" id="GO:0005634">
    <property type="term" value="C:nucleus"/>
    <property type="evidence" value="ECO:0007669"/>
    <property type="project" value="UniProtKB-SubCell"/>
</dbReference>
<dbReference type="SUPFAM" id="SSF53098">
    <property type="entry name" value="Ribonuclease H-like"/>
    <property type="match status" value="1"/>
</dbReference>
<dbReference type="PANTHER" id="PTHR46481">
    <property type="entry name" value="ZINC FINGER BED DOMAIN-CONTAINING PROTEIN 4"/>
    <property type="match status" value="1"/>
</dbReference>
<reference evidence="8" key="2">
    <citation type="submission" date="2021-05" db="EMBL/GenBank/DDBJ databases">
        <authorList>
            <person name="Moolhuijzen P.M."/>
            <person name="Moffat C.S."/>
        </authorList>
    </citation>
    <scope>NUCLEOTIDE SEQUENCE</scope>
    <source>
        <strain evidence="8">86-124</strain>
    </source>
</reference>
<dbReference type="InterPro" id="IPR012337">
    <property type="entry name" value="RNaseH-like_sf"/>
</dbReference>
<reference evidence="10" key="4">
    <citation type="journal article" date="2022" name="Microb. Genom.">
        <title>A global pangenome for the wheat fungal pathogen Pyrenophora tritici-repentis and prediction of effector protein structural homology.</title>
        <authorList>
            <person name="Moolhuijzen P.M."/>
            <person name="See P.T."/>
            <person name="Shi G."/>
            <person name="Powell H.R."/>
            <person name="Cockram J."/>
            <person name="Jorgensen L.N."/>
            <person name="Benslimane H."/>
            <person name="Strelkov S.E."/>
            <person name="Turner J."/>
            <person name="Liu Z."/>
            <person name="Moffat C.S."/>
        </authorList>
    </citation>
    <scope>NUCLEOTIDE SEQUENCE [LARGE SCALE GENOMIC DNA]</scope>
</reference>
<comment type="caution">
    <text evidence="7">The sequence shown here is derived from an EMBL/GenBank/DDBJ whole genome shotgun (WGS) entry which is preliminary data.</text>
</comment>
<dbReference type="Proteomes" id="UP000245464">
    <property type="component" value="Chromosome 6"/>
</dbReference>
<reference evidence="8" key="3">
    <citation type="journal article" date="2022" name="bioRxiv">
        <title>A global pangenome for the wheat fungal pathogen Pyrenophora tritici-repentis and prediction of effector protein structural homology.</title>
        <authorList>
            <person name="Moolhuijzen P."/>
            <person name="See P.T."/>
            <person name="Shi G."/>
            <person name="Powell H.R."/>
            <person name="Cockram J."/>
            <person name="Jorgensen L.N."/>
            <person name="Benslimane H."/>
            <person name="Strelkov S.E."/>
            <person name="Turner J."/>
            <person name="Liu Z."/>
            <person name="Moffat C.S."/>
        </authorList>
    </citation>
    <scope>NUCLEOTIDE SEQUENCE</scope>
    <source>
        <strain evidence="8">86-124</strain>
    </source>
</reference>
<organism evidence="7 9">
    <name type="scientific">Pyrenophora tritici-repentis</name>
    <dbReference type="NCBI Taxonomy" id="45151"/>
    <lineage>
        <taxon>Eukaryota</taxon>
        <taxon>Fungi</taxon>
        <taxon>Dikarya</taxon>
        <taxon>Ascomycota</taxon>
        <taxon>Pezizomycotina</taxon>
        <taxon>Dothideomycetes</taxon>
        <taxon>Pleosporomycetidae</taxon>
        <taxon>Pleosporales</taxon>
        <taxon>Pleosporineae</taxon>
        <taxon>Pleosporaceae</taxon>
        <taxon>Pyrenophora</taxon>
    </lineage>
</organism>
<dbReference type="EMBL" id="NQIK02000006">
    <property type="protein sequence ID" value="KAF7569452.1"/>
    <property type="molecule type" value="Genomic_DNA"/>
</dbReference>